<dbReference type="EMBL" id="JBHSSF010000039">
    <property type="protein sequence ID" value="MFC6177620.1"/>
    <property type="molecule type" value="Genomic_DNA"/>
</dbReference>
<sequence length="497" mass="55996">MVLKISNDLRSLLLATNLGRSRDHPLAGWNILTILYGNRASADIPRTLGFIVDQYNSTFLDARADERQITDAVLKSVLKVLVDEAKFIEVSPRKIRVRMVSGTYHMQQAPVYRISSRGIEYLTMIPKVLDAESTVTANTARIEEYCELISKLNQPYLNASNTKLFNDFHNMMSAYSDVMKGMHKLGEDLDEVSNDLAFNHGGKVSEHLNQMLNQKALPAYTKLISQGSLIQHLAKDNNFPDQVARSRHGSDSLEVDQAINNQLKLTTQTQRDKEYVQNQLQILSTSFEPTATAIDSSYDSIYLIFQTILSSIKLLSIEYDHIRAQTVDIKQLTKQINQLLTHYQTVNVSKQIPRHLAQDRLVADPSDLLEASTLGPIVYKADVANKRIATLEDNPIVAEDDAVEENVQNALSEFQDLVMKSATAGVIEHDLELDSLMARDEIMRLYSATGYTHYESFAPFGRQVKDVTAIPTTGPIWLHCTNEKYSVQLPNGFHFNF</sequence>
<reference evidence="2" key="1">
    <citation type="journal article" date="2019" name="Int. J. Syst. Evol. Microbiol.">
        <title>The Global Catalogue of Microorganisms (GCM) 10K type strain sequencing project: providing services to taxonomists for standard genome sequencing and annotation.</title>
        <authorList>
            <consortium name="The Broad Institute Genomics Platform"/>
            <consortium name="The Broad Institute Genome Sequencing Center for Infectious Disease"/>
            <person name="Wu L."/>
            <person name="Ma J."/>
        </authorList>
    </citation>
    <scope>NUCLEOTIDE SEQUENCE [LARGE SCALE GENOMIC DNA]</scope>
    <source>
        <strain evidence="2">CCM 8927</strain>
    </source>
</reference>
<keyword evidence="2" id="KW-1185">Reference proteome</keyword>
<accession>A0ABW1RQB8</accession>
<dbReference type="RefSeq" id="WP_137610882.1">
    <property type="nucleotide sequence ID" value="NZ_BJDF01000005.1"/>
</dbReference>
<gene>
    <name evidence="1" type="ORF">ACFQAV_12450</name>
</gene>
<evidence type="ECO:0008006" key="3">
    <source>
        <dbReference type="Google" id="ProtNLM"/>
    </source>
</evidence>
<protein>
    <recommendedName>
        <fullName evidence="3">LXG domain-containing protein</fullName>
    </recommendedName>
</protein>
<evidence type="ECO:0000313" key="1">
    <source>
        <dbReference type="EMBL" id="MFC6177620.1"/>
    </source>
</evidence>
<comment type="caution">
    <text evidence="1">The sequence shown here is derived from an EMBL/GenBank/DDBJ whole genome shotgun (WGS) entry which is preliminary data.</text>
</comment>
<dbReference type="Proteomes" id="UP001596288">
    <property type="component" value="Unassembled WGS sequence"/>
</dbReference>
<evidence type="ECO:0000313" key="2">
    <source>
        <dbReference type="Proteomes" id="UP001596288"/>
    </source>
</evidence>
<organism evidence="1 2">
    <name type="scientific">Companilactobacillus huachuanensis</name>
    <dbReference type="NCBI Taxonomy" id="2559914"/>
    <lineage>
        <taxon>Bacteria</taxon>
        <taxon>Bacillati</taxon>
        <taxon>Bacillota</taxon>
        <taxon>Bacilli</taxon>
        <taxon>Lactobacillales</taxon>
        <taxon>Lactobacillaceae</taxon>
        <taxon>Companilactobacillus</taxon>
    </lineage>
</organism>
<proteinExistence type="predicted"/>
<name>A0ABW1RQB8_9LACO</name>